<sequence>MTEKAYYDEDMHLLLELGLLKGGQLLQLPQPRKGVTHQATVEPDGALRFQNRRYPSPSGAAVAATGSSSNGWIAWHTTDGRPLDFLRKTARKSKGKS</sequence>
<dbReference type="Proteomes" id="UP000831484">
    <property type="component" value="Plasmid pdjl-6-4"/>
</dbReference>
<dbReference type="Pfam" id="PF18755">
    <property type="entry name" value="RAMA"/>
    <property type="match status" value="1"/>
</dbReference>
<dbReference type="RefSeq" id="WP_054802204.1">
    <property type="nucleotide sequence ID" value="NZ_CP096567.1"/>
</dbReference>
<evidence type="ECO:0000313" key="2">
    <source>
        <dbReference type="EMBL" id="UPU46692.1"/>
    </source>
</evidence>
<accession>A0AB38RNC6</accession>
<organism evidence="2 3">
    <name type="scientific">Rhodococcus qingshengii JCM 15477</name>
    <dbReference type="NCBI Taxonomy" id="1303681"/>
    <lineage>
        <taxon>Bacteria</taxon>
        <taxon>Bacillati</taxon>
        <taxon>Actinomycetota</taxon>
        <taxon>Actinomycetes</taxon>
        <taxon>Mycobacteriales</taxon>
        <taxon>Nocardiaceae</taxon>
        <taxon>Rhodococcus</taxon>
        <taxon>Rhodococcus erythropolis group</taxon>
    </lineage>
</organism>
<gene>
    <name evidence="2" type="ORF">M0639_31260</name>
</gene>
<evidence type="ECO:0000313" key="3">
    <source>
        <dbReference type="Proteomes" id="UP000831484"/>
    </source>
</evidence>
<keyword evidence="3" id="KW-1185">Reference proteome</keyword>
<feature type="domain" description="RAMA" evidence="1">
    <location>
        <begin position="12"/>
        <end position="94"/>
    </location>
</feature>
<geneLocation type="plasmid" evidence="2 3">
    <name>pdjl-6-4</name>
</geneLocation>
<reference evidence="3" key="1">
    <citation type="journal article" date="2022" name="Environ. Microbiol.">
        <title>Functional analysis, diversity, and distribution of carbendazim hydrolases MheI and CbmA, responsible for the initial step in carbendazim degradation.</title>
        <authorList>
            <person name="Zhang M."/>
            <person name="Bai X."/>
            <person name="Li Q."/>
            <person name="Zhang L."/>
            <person name="Zhu Q."/>
            <person name="Gao S."/>
            <person name="Ke Z."/>
            <person name="Jiang M."/>
            <person name="Hu J."/>
            <person name="Qiu J."/>
            <person name="Hong Q."/>
        </authorList>
    </citation>
    <scope>NUCLEOTIDE SEQUENCE [LARGE SCALE GENOMIC DNA]</scope>
    <source>
        <strain evidence="3">djl-6</strain>
    </source>
</reference>
<evidence type="ECO:0000259" key="1">
    <source>
        <dbReference type="Pfam" id="PF18755"/>
    </source>
</evidence>
<name>A0AB38RNC6_RHOSG</name>
<dbReference type="EMBL" id="CP096567">
    <property type="protein sequence ID" value="UPU46692.1"/>
    <property type="molecule type" value="Genomic_DNA"/>
</dbReference>
<proteinExistence type="predicted"/>
<protein>
    <submittedName>
        <fullName evidence="2">DUF4357 domain-containing protein</fullName>
    </submittedName>
</protein>
<dbReference type="InterPro" id="IPR040843">
    <property type="entry name" value="RAMA"/>
</dbReference>
<keyword evidence="2" id="KW-0614">Plasmid</keyword>
<dbReference type="AlphaFoldDB" id="A0AB38RNC6"/>